<proteinExistence type="predicted"/>
<reference evidence="2" key="2">
    <citation type="submission" date="2023-05" db="EMBL/GenBank/DDBJ databases">
        <authorList>
            <person name="Fouks B."/>
        </authorList>
    </citation>
    <scope>NUCLEOTIDE SEQUENCE</scope>
    <source>
        <strain evidence="2">Stay&amp;Tobe</strain>
        <tissue evidence="2">Testes</tissue>
    </source>
</reference>
<comment type="caution">
    <text evidence="2">The sequence shown here is derived from an EMBL/GenBank/DDBJ whole genome shotgun (WGS) entry which is preliminary data.</text>
</comment>
<evidence type="ECO:0000313" key="2">
    <source>
        <dbReference type="EMBL" id="KAJ9573782.1"/>
    </source>
</evidence>
<dbReference type="Proteomes" id="UP001233999">
    <property type="component" value="Unassembled WGS sequence"/>
</dbReference>
<keyword evidence="3" id="KW-1185">Reference proteome</keyword>
<feature type="region of interest" description="Disordered" evidence="1">
    <location>
        <begin position="1"/>
        <end position="58"/>
    </location>
</feature>
<dbReference type="EMBL" id="JASPKZ010010680">
    <property type="protein sequence ID" value="KAJ9573782.1"/>
    <property type="molecule type" value="Genomic_DNA"/>
</dbReference>
<feature type="region of interest" description="Disordered" evidence="1">
    <location>
        <begin position="184"/>
        <end position="304"/>
    </location>
</feature>
<feature type="compositionally biased region" description="Low complexity" evidence="1">
    <location>
        <begin position="143"/>
        <end position="159"/>
    </location>
</feature>
<feature type="compositionally biased region" description="Low complexity" evidence="1">
    <location>
        <begin position="224"/>
        <end position="237"/>
    </location>
</feature>
<feature type="compositionally biased region" description="Low complexity" evidence="1">
    <location>
        <begin position="278"/>
        <end position="304"/>
    </location>
</feature>
<feature type="compositionally biased region" description="Polar residues" evidence="1">
    <location>
        <begin position="238"/>
        <end position="258"/>
    </location>
</feature>
<protein>
    <submittedName>
        <fullName evidence="2">Uncharacterized protein</fullName>
    </submittedName>
</protein>
<feature type="compositionally biased region" description="Low complexity" evidence="1">
    <location>
        <begin position="1"/>
        <end position="10"/>
    </location>
</feature>
<evidence type="ECO:0000256" key="1">
    <source>
        <dbReference type="SAM" id="MobiDB-lite"/>
    </source>
</evidence>
<dbReference type="AlphaFoldDB" id="A0AAD7Z506"/>
<reference evidence="2" key="1">
    <citation type="journal article" date="2023" name="IScience">
        <title>Live-bearing cockroach genome reveals convergent evolutionary mechanisms linked to viviparity in insects and beyond.</title>
        <authorList>
            <person name="Fouks B."/>
            <person name="Harrison M.C."/>
            <person name="Mikhailova A.A."/>
            <person name="Marchal E."/>
            <person name="English S."/>
            <person name="Carruthers M."/>
            <person name="Jennings E.C."/>
            <person name="Chiamaka E.L."/>
            <person name="Frigard R.A."/>
            <person name="Pippel M."/>
            <person name="Attardo G.M."/>
            <person name="Benoit J.B."/>
            <person name="Bornberg-Bauer E."/>
            <person name="Tobe S.S."/>
        </authorList>
    </citation>
    <scope>NUCLEOTIDE SEQUENCE</scope>
    <source>
        <strain evidence="2">Stay&amp;Tobe</strain>
    </source>
</reference>
<feature type="compositionally biased region" description="Polar residues" evidence="1">
    <location>
        <begin position="197"/>
        <end position="206"/>
    </location>
</feature>
<accession>A0AAD7Z506</accession>
<organism evidence="2 3">
    <name type="scientific">Diploptera punctata</name>
    <name type="common">Pacific beetle cockroach</name>
    <dbReference type="NCBI Taxonomy" id="6984"/>
    <lineage>
        <taxon>Eukaryota</taxon>
        <taxon>Metazoa</taxon>
        <taxon>Ecdysozoa</taxon>
        <taxon>Arthropoda</taxon>
        <taxon>Hexapoda</taxon>
        <taxon>Insecta</taxon>
        <taxon>Pterygota</taxon>
        <taxon>Neoptera</taxon>
        <taxon>Polyneoptera</taxon>
        <taxon>Dictyoptera</taxon>
        <taxon>Blattodea</taxon>
        <taxon>Blaberoidea</taxon>
        <taxon>Blaberidae</taxon>
        <taxon>Diplopterinae</taxon>
        <taxon>Diploptera</taxon>
    </lineage>
</organism>
<feature type="region of interest" description="Disordered" evidence="1">
    <location>
        <begin position="566"/>
        <end position="610"/>
    </location>
</feature>
<feature type="region of interest" description="Disordered" evidence="1">
    <location>
        <begin position="92"/>
        <end position="163"/>
    </location>
</feature>
<feature type="compositionally biased region" description="Polar residues" evidence="1">
    <location>
        <begin position="15"/>
        <end position="42"/>
    </location>
</feature>
<sequence>MRSCNNSSCRGSGGQSPITQSSIPIRTSTDGRGQRESPTTIPCPSFAAQSPRRHQDRYSTVEAIADLLIEDESPPSDFDWIGDLSLTESSCLCPEDEDSSTNQPSRHDSPVPVKCGRGVSFHPGGTSTPKSTKHQPRSRIPCSISKISSDSVSPISSRSTLNQSEQIKLTKKLKDADNYYNLPLEAWQNKPGPSKPCPTSSRSPRQGSAILTPKNVFLGTSKRTSFSPALSSSTSGTRTVCQKTSKRQISPRTQSVSPDATKRTCHGPPRAKSAIPTRIRNQPSSQRSSQIPSPSSPKTKFPSVSIGDQSDCFCSEARLKKGLERLSGDVQGKNVSLGVKKKIPEDTETKKVKNPMNKYMKISFNTCEEPKTPMHSFYTSGDIQDIENTQDLENIEDLIAGSFRECEDPMYSFYTSGGIEELMTGSFQECPETSTPMHSFYTSGGIEELMTGSFQESPESSTPMHSFYTSGDIQGTSTSERGFSETQIPCPNVSKYPSPQRVCPAEVSASRRPEVSQPVCPANISTRDRTVESPRVSCICSPQPTETSCSCSSKAVKNVCCCRKPVKTQTQPCPSSPAGRRREISTIQSPKAGPSRMTSESAPPLGESSVECPAKAEWMKVEKDITQMDLELERATEEEVQKVIDTLGPAADQFQVVEALCAAGIPEAVIEREIERMEAQSGAHKEEDMELLEQVKELIDEETKDIDIALLLYREEIQERIRRGEPPRIPTLGIPEKRKTYSLRRQLRQMHKQVRPYTIVEGDEPEDIDPDVAAAMMYTEEIGLHLGDAPDRMFSYLFKTKSGIESGSQIDVIYTQEE</sequence>
<feature type="non-terminal residue" evidence="2">
    <location>
        <position position="818"/>
    </location>
</feature>
<evidence type="ECO:0000313" key="3">
    <source>
        <dbReference type="Proteomes" id="UP001233999"/>
    </source>
</evidence>
<name>A0AAD7Z506_DIPPU</name>
<gene>
    <name evidence="2" type="ORF">L9F63_008819</name>
</gene>